<dbReference type="InterPro" id="IPR036059">
    <property type="entry name" value="TldD/PmbA_sf"/>
</dbReference>
<sequence length="467" mass="51828">MDKSRLIFLDTAHRLLDLYRNRCDCMEIRLEKNERNFIQFEGKDLSSFSSKSEYGGNVRVYYRGGWGFISFNDLARLEKFAEEAYNQAVLISSARKNDYLPLAPVSPCTKDIMTDILTDPAKVSVTDKLRQLENYNRQVLGFGPQIVSSRSTYFDQVTHRDLLTTDGVSISRSALDIGGSVIAIGRENDITQQYAVGFGSSNDYAVFLNLDDEIKEACETVVSLLRAPKVKPGSYPVICDHVLGGVFVHEAFGHLSEADSTAENKKLREIMQIGRQFGQDHLNIYDTGLTLGARGYTPYDDEGVEGTKQYLVKNGRLCGRLHSRETAAKMGEQATGSARCISYRYPPICRMRNTVIEQGNSSFEDMIKDINLGVYAVKSKGGQTNGEMFSFAASKGYMIRNGKIAEMVRDVNLSGNVFTTLANIDMIGNDQTLRDSGGGCGKNDQFPLPVSHESPHIRIQNVVVGGE</sequence>
<comment type="caution">
    <text evidence="8">The sequence shown here is derived from an EMBL/GenBank/DDBJ whole genome shotgun (WGS) entry which is preliminary data.</text>
</comment>
<evidence type="ECO:0000256" key="1">
    <source>
        <dbReference type="ARBA" id="ARBA00005836"/>
    </source>
</evidence>
<dbReference type="AlphaFoldDB" id="A0A3A4QZ75"/>
<evidence type="ECO:0000259" key="5">
    <source>
        <dbReference type="Pfam" id="PF01523"/>
    </source>
</evidence>
<dbReference type="InterPro" id="IPR025502">
    <property type="entry name" value="TldD"/>
</dbReference>
<keyword evidence="4" id="KW-0482">Metalloprotease</keyword>
<dbReference type="InterPro" id="IPR035068">
    <property type="entry name" value="TldD/PmbA_N"/>
</dbReference>
<dbReference type="SUPFAM" id="SSF111283">
    <property type="entry name" value="Putative modulator of DNA gyrase, PmbA/TldD"/>
    <property type="match status" value="1"/>
</dbReference>
<evidence type="ECO:0000256" key="4">
    <source>
        <dbReference type="ARBA" id="ARBA00023049"/>
    </source>
</evidence>
<evidence type="ECO:0000259" key="6">
    <source>
        <dbReference type="Pfam" id="PF19289"/>
    </source>
</evidence>
<dbReference type="InterPro" id="IPR045569">
    <property type="entry name" value="Metalloprtase-TldD/E_C"/>
</dbReference>
<evidence type="ECO:0000256" key="3">
    <source>
        <dbReference type="ARBA" id="ARBA00022801"/>
    </source>
</evidence>
<keyword evidence="2" id="KW-0645">Protease</keyword>
<dbReference type="PANTHER" id="PTHR30624:SF0">
    <property type="entry name" value="METALLOPROTEASE SLR0863"/>
    <property type="match status" value="1"/>
</dbReference>
<dbReference type="Pfam" id="PF19290">
    <property type="entry name" value="PmbA_TldD_2nd"/>
    <property type="match status" value="1"/>
</dbReference>
<proteinExistence type="inferred from homology"/>
<accession>A0A3A4QZ75</accession>
<dbReference type="InterPro" id="IPR002510">
    <property type="entry name" value="Metalloprtase-TldD/E_N"/>
</dbReference>
<dbReference type="Pfam" id="PF01523">
    <property type="entry name" value="PmbA_TldD_1st"/>
    <property type="match status" value="1"/>
</dbReference>
<dbReference type="Gene3D" id="3.30.2290.10">
    <property type="entry name" value="PmbA/TldD superfamily"/>
    <property type="match status" value="1"/>
</dbReference>
<dbReference type="GO" id="GO:0008237">
    <property type="term" value="F:metallopeptidase activity"/>
    <property type="evidence" value="ECO:0007669"/>
    <property type="project" value="UniProtKB-KW"/>
</dbReference>
<feature type="domain" description="Metalloprotease TldD/E N-terminal" evidence="5">
    <location>
        <begin position="27"/>
        <end position="88"/>
    </location>
</feature>
<dbReference type="Pfam" id="PF19289">
    <property type="entry name" value="PmbA_TldD_3rd"/>
    <property type="match status" value="1"/>
</dbReference>
<gene>
    <name evidence="8" type="ORF">C4541_09815</name>
</gene>
<reference evidence="8 9" key="1">
    <citation type="journal article" date="2017" name="ISME J.">
        <title>Energy and carbon metabolisms in a deep terrestrial subsurface fluid microbial community.</title>
        <authorList>
            <person name="Momper L."/>
            <person name="Jungbluth S.P."/>
            <person name="Lee M.D."/>
            <person name="Amend J.P."/>
        </authorList>
    </citation>
    <scope>NUCLEOTIDE SEQUENCE [LARGE SCALE GENOMIC DNA]</scope>
    <source>
        <strain evidence="8">SURF_26</strain>
    </source>
</reference>
<feature type="domain" description="Metalloprotease TldD/E C-terminal" evidence="6">
    <location>
        <begin position="232"/>
        <end position="466"/>
    </location>
</feature>
<dbReference type="PIRSF" id="PIRSF004919">
    <property type="entry name" value="TldD"/>
    <property type="match status" value="1"/>
</dbReference>
<dbReference type="InterPro" id="IPR051463">
    <property type="entry name" value="Peptidase_U62_metallo"/>
</dbReference>
<dbReference type="Proteomes" id="UP000266426">
    <property type="component" value="Unassembled WGS sequence"/>
</dbReference>
<name>A0A3A4QZ75_9BACT</name>
<evidence type="ECO:0000313" key="8">
    <source>
        <dbReference type="EMBL" id="RJP57653.1"/>
    </source>
</evidence>
<evidence type="ECO:0000259" key="7">
    <source>
        <dbReference type="Pfam" id="PF19290"/>
    </source>
</evidence>
<organism evidence="8 9">
    <name type="scientific">Candidatus Auribacter fodinae</name>
    <dbReference type="NCBI Taxonomy" id="2093366"/>
    <lineage>
        <taxon>Bacteria</taxon>
        <taxon>Pseudomonadati</taxon>
        <taxon>Candidatus Auribacterota</taxon>
        <taxon>Candidatus Auribacteria</taxon>
        <taxon>Candidatus Auribacterales</taxon>
        <taxon>Candidatus Auribacteraceae</taxon>
        <taxon>Candidatus Auribacter</taxon>
    </lineage>
</organism>
<dbReference type="GO" id="GO:0006508">
    <property type="term" value="P:proteolysis"/>
    <property type="evidence" value="ECO:0007669"/>
    <property type="project" value="UniProtKB-KW"/>
</dbReference>
<keyword evidence="3" id="KW-0378">Hydrolase</keyword>
<evidence type="ECO:0000313" key="9">
    <source>
        <dbReference type="Proteomes" id="UP000266426"/>
    </source>
</evidence>
<dbReference type="EMBL" id="QZJZ01000077">
    <property type="protein sequence ID" value="RJP57653.1"/>
    <property type="molecule type" value="Genomic_DNA"/>
</dbReference>
<dbReference type="GO" id="GO:0005829">
    <property type="term" value="C:cytosol"/>
    <property type="evidence" value="ECO:0007669"/>
    <property type="project" value="TreeGrafter"/>
</dbReference>
<dbReference type="PANTHER" id="PTHR30624">
    <property type="entry name" value="UNCHARACTERIZED PROTEIN TLDD AND PMBA"/>
    <property type="match status" value="1"/>
</dbReference>
<feature type="domain" description="Metalloprotease TldD/E central" evidence="7">
    <location>
        <begin position="119"/>
        <end position="223"/>
    </location>
</feature>
<comment type="similarity">
    <text evidence="1">Belongs to the peptidase U62 family.</text>
</comment>
<protein>
    <submittedName>
        <fullName evidence="8">TldD/PmbA family protein</fullName>
    </submittedName>
</protein>
<dbReference type="InterPro" id="IPR045570">
    <property type="entry name" value="Metalloprtase-TldD/E_cen_dom"/>
</dbReference>
<evidence type="ECO:0000256" key="2">
    <source>
        <dbReference type="ARBA" id="ARBA00022670"/>
    </source>
</evidence>